<name>A0ACB8B827_9AGAM</name>
<evidence type="ECO:0000313" key="2">
    <source>
        <dbReference type="Proteomes" id="UP000790709"/>
    </source>
</evidence>
<protein>
    <submittedName>
        <fullName evidence="1">Uncharacterized protein</fullName>
    </submittedName>
</protein>
<keyword evidence="2" id="KW-1185">Reference proteome</keyword>
<proteinExistence type="predicted"/>
<sequence length="82" mass="9690">MPDFGLKFFILQKRVLNLYRYAIRASRSLPDPQTRSETIAWFRSEIERNRHLTDVATIEDKLTAGRREIRQIFPSSQGPARR</sequence>
<gene>
    <name evidence="1" type="ORF">BV22DRAFT_1018623</name>
</gene>
<comment type="caution">
    <text evidence="1">The sequence shown here is derived from an EMBL/GenBank/DDBJ whole genome shotgun (WGS) entry which is preliminary data.</text>
</comment>
<dbReference type="Proteomes" id="UP000790709">
    <property type="component" value="Unassembled WGS sequence"/>
</dbReference>
<organism evidence="1 2">
    <name type="scientific">Leucogyrophana mollusca</name>
    <dbReference type="NCBI Taxonomy" id="85980"/>
    <lineage>
        <taxon>Eukaryota</taxon>
        <taxon>Fungi</taxon>
        <taxon>Dikarya</taxon>
        <taxon>Basidiomycota</taxon>
        <taxon>Agaricomycotina</taxon>
        <taxon>Agaricomycetes</taxon>
        <taxon>Agaricomycetidae</taxon>
        <taxon>Boletales</taxon>
        <taxon>Boletales incertae sedis</taxon>
        <taxon>Leucogyrophana</taxon>
    </lineage>
</organism>
<evidence type="ECO:0000313" key="1">
    <source>
        <dbReference type="EMBL" id="KAH7921805.1"/>
    </source>
</evidence>
<reference evidence="1" key="1">
    <citation type="journal article" date="2021" name="New Phytol.">
        <title>Evolutionary innovations through gain and loss of genes in the ectomycorrhizal Boletales.</title>
        <authorList>
            <person name="Wu G."/>
            <person name="Miyauchi S."/>
            <person name="Morin E."/>
            <person name="Kuo A."/>
            <person name="Drula E."/>
            <person name="Varga T."/>
            <person name="Kohler A."/>
            <person name="Feng B."/>
            <person name="Cao Y."/>
            <person name="Lipzen A."/>
            <person name="Daum C."/>
            <person name="Hundley H."/>
            <person name="Pangilinan J."/>
            <person name="Johnson J."/>
            <person name="Barry K."/>
            <person name="LaButti K."/>
            <person name="Ng V."/>
            <person name="Ahrendt S."/>
            <person name="Min B."/>
            <person name="Choi I.G."/>
            <person name="Park H."/>
            <person name="Plett J.M."/>
            <person name="Magnuson J."/>
            <person name="Spatafora J.W."/>
            <person name="Nagy L.G."/>
            <person name="Henrissat B."/>
            <person name="Grigoriev I.V."/>
            <person name="Yang Z.L."/>
            <person name="Xu J."/>
            <person name="Martin F.M."/>
        </authorList>
    </citation>
    <scope>NUCLEOTIDE SEQUENCE</scope>
    <source>
        <strain evidence="1">KUC20120723A-06</strain>
    </source>
</reference>
<dbReference type="EMBL" id="MU266511">
    <property type="protein sequence ID" value="KAH7921805.1"/>
    <property type="molecule type" value="Genomic_DNA"/>
</dbReference>
<accession>A0ACB8B827</accession>